<protein>
    <recommendedName>
        <fullName evidence="8">Wax synthase domain-containing protein</fullName>
    </recommendedName>
</protein>
<reference evidence="9 10" key="1">
    <citation type="journal article" date="2013" name="PLoS Genet.">
        <title>Genomic mechanisms accounting for the adaptation to parasitism in nematode-trapping fungi.</title>
        <authorList>
            <person name="Meerupati T."/>
            <person name="Andersson K.M."/>
            <person name="Friman E."/>
            <person name="Kumar D."/>
            <person name="Tunlid A."/>
            <person name="Ahren D."/>
        </authorList>
    </citation>
    <scope>NUCLEOTIDE SEQUENCE [LARGE SCALE GENOMIC DNA]</scope>
    <source>
        <strain evidence="9 10">CBS 200.50</strain>
    </source>
</reference>
<dbReference type="Pfam" id="PF13813">
    <property type="entry name" value="MBOAT_2"/>
    <property type="match status" value="1"/>
</dbReference>
<feature type="transmembrane region" description="Helical" evidence="7">
    <location>
        <begin position="222"/>
        <end position="245"/>
    </location>
</feature>
<feature type="transmembrane region" description="Helical" evidence="7">
    <location>
        <begin position="307"/>
        <end position="328"/>
    </location>
</feature>
<dbReference type="OMA" id="FRHIGTP"/>
<comment type="subcellular location">
    <subcellularLocation>
        <location evidence="1">Membrane</location>
        <topology evidence="1">Multi-pass membrane protein</topology>
    </subcellularLocation>
</comment>
<dbReference type="Proteomes" id="UP000015100">
    <property type="component" value="Unassembled WGS sequence"/>
</dbReference>
<keyword evidence="6 7" id="KW-0472">Membrane</keyword>
<dbReference type="GO" id="GO:0016020">
    <property type="term" value="C:membrane"/>
    <property type="evidence" value="ECO:0007669"/>
    <property type="project" value="UniProtKB-SubCell"/>
</dbReference>
<evidence type="ECO:0000313" key="9">
    <source>
        <dbReference type="EMBL" id="EPS36469.1"/>
    </source>
</evidence>
<dbReference type="GO" id="GO:0006629">
    <property type="term" value="P:lipid metabolic process"/>
    <property type="evidence" value="ECO:0007669"/>
    <property type="project" value="InterPro"/>
</dbReference>
<dbReference type="HOGENOM" id="CLU_032731_0_1_1"/>
<keyword evidence="3" id="KW-0808">Transferase</keyword>
<keyword evidence="10" id="KW-1185">Reference proteome</keyword>
<organism evidence="9 10">
    <name type="scientific">Dactylellina haptotyla (strain CBS 200.50)</name>
    <name type="common">Nematode-trapping fungus</name>
    <name type="synonym">Monacrosporium haptotylum</name>
    <dbReference type="NCBI Taxonomy" id="1284197"/>
    <lineage>
        <taxon>Eukaryota</taxon>
        <taxon>Fungi</taxon>
        <taxon>Dikarya</taxon>
        <taxon>Ascomycota</taxon>
        <taxon>Pezizomycotina</taxon>
        <taxon>Orbiliomycetes</taxon>
        <taxon>Orbiliales</taxon>
        <taxon>Orbiliaceae</taxon>
        <taxon>Dactylellina</taxon>
    </lineage>
</organism>
<evidence type="ECO:0000256" key="6">
    <source>
        <dbReference type="ARBA" id="ARBA00023136"/>
    </source>
</evidence>
<evidence type="ECO:0000256" key="1">
    <source>
        <dbReference type="ARBA" id="ARBA00004141"/>
    </source>
</evidence>
<accession>S8A191</accession>
<feature type="transmembrane region" description="Helical" evidence="7">
    <location>
        <begin position="159"/>
        <end position="175"/>
    </location>
</feature>
<dbReference type="InterPro" id="IPR044851">
    <property type="entry name" value="Wax_synthase"/>
</dbReference>
<name>S8A191_DACHA</name>
<feature type="transmembrane region" description="Helical" evidence="7">
    <location>
        <begin position="20"/>
        <end position="38"/>
    </location>
</feature>
<dbReference type="EMBL" id="AQGS01000906">
    <property type="protein sequence ID" value="EPS36469.1"/>
    <property type="molecule type" value="Genomic_DNA"/>
</dbReference>
<feature type="domain" description="Wax synthase" evidence="8">
    <location>
        <begin position="255"/>
        <end position="331"/>
    </location>
</feature>
<reference evidence="10" key="2">
    <citation type="submission" date="2013-04" db="EMBL/GenBank/DDBJ databases">
        <title>Genomic mechanisms accounting for the adaptation to parasitism in nematode-trapping fungi.</title>
        <authorList>
            <person name="Ahren D.G."/>
        </authorList>
    </citation>
    <scope>NUCLEOTIDE SEQUENCE [LARGE SCALE GENOMIC DNA]</scope>
    <source>
        <strain evidence="10">CBS 200.50</strain>
    </source>
</reference>
<feature type="transmembrane region" description="Helical" evidence="7">
    <location>
        <begin position="348"/>
        <end position="368"/>
    </location>
</feature>
<comment type="caution">
    <text evidence="9">The sequence shown here is derived from an EMBL/GenBank/DDBJ whole genome shotgun (WGS) entry which is preliminary data.</text>
</comment>
<comment type="similarity">
    <text evidence="2">Belongs to the wax synthase family.</text>
</comment>
<evidence type="ECO:0000313" key="10">
    <source>
        <dbReference type="Proteomes" id="UP000015100"/>
    </source>
</evidence>
<gene>
    <name evidence="9" type="ORF">H072_10013</name>
</gene>
<proteinExistence type="inferred from homology"/>
<dbReference type="OrthoDB" id="1077582at2759"/>
<dbReference type="STRING" id="1284197.S8A191"/>
<dbReference type="PANTHER" id="PTHR31595">
    <property type="entry name" value="LONG-CHAIN-ALCOHOL O-FATTY-ACYLTRANSFERASE 3-RELATED"/>
    <property type="match status" value="1"/>
</dbReference>
<feature type="transmembrane region" description="Helical" evidence="7">
    <location>
        <begin position="388"/>
        <end position="405"/>
    </location>
</feature>
<dbReference type="GO" id="GO:0008374">
    <property type="term" value="F:O-acyltransferase activity"/>
    <property type="evidence" value="ECO:0007669"/>
    <property type="project" value="InterPro"/>
</dbReference>
<keyword evidence="4 7" id="KW-0812">Transmembrane</keyword>
<dbReference type="AlphaFoldDB" id="S8A191"/>
<dbReference type="InterPro" id="IPR032805">
    <property type="entry name" value="Wax_synthase_dom"/>
</dbReference>
<dbReference type="eggNOG" id="ENOG502SI5I">
    <property type="taxonomic scope" value="Eukaryota"/>
</dbReference>
<evidence type="ECO:0000256" key="5">
    <source>
        <dbReference type="ARBA" id="ARBA00022989"/>
    </source>
</evidence>
<evidence type="ECO:0000259" key="8">
    <source>
        <dbReference type="Pfam" id="PF13813"/>
    </source>
</evidence>
<evidence type="ECO:0000256" key="4">
    <source>
        <dbReference type="ARBA" id="ARBA00022692"/>
    </source>
</evidence>
<evidence type="ECO:0000256" key="7">
    <source>
        <dbReference type="SAM" id="Phobius"/>
    </source>
</evidence>
<sequence length="430" mass="49325">MAPPSGTTFVNWNFCNSNVLLFVPAYILTIIFAGTLVISTPKNSFTRYASLPILAYLCTFVFRHGWNAFPLNTTGMCDWALSTFNAFLLFTTVICLEGVDETNAVISKPHNRHPPGYFVRLWRAMSYCVNMRAIQTPHQIKNVPAFDSKRPGWVPSRRRFLITNTAWFLALYLLQDMLYSQEMAVEDEAKLFGTYRENLIRRDPKDGPVTGDEIGGRIGFGLVMWSILVPLAVSLMYTFLSIVAVGTGISSPKNWPPVFGSPKDSYTLRLYWGKFWHQTLRWHFTKPAQFITHGILRLPKNGLVQRYVNIYLVFALSGLMHANQSYFMFSSPGYKGNFNPSEAWVREIIFFAIVPTCIMIEDGVQWLFRSQKVRSGEEKEGFVLWKRVVGYLWTWGIMILFTPIIDYPKFRARLPTFLPFHPLVILGSPK</sequence>
<keyword evidence="5 7" id="KW-1133">Transmembrane helix</keyword>
<dbReference type="PANTHER" id="PTHR31595:SF27">
    <property type="entry name" value="WAX SYNTHASE DOMAIN-CONTAINING PROTEIN-RELATED"/>
    <property type="match status" value="1"/>
</dbReference>
<evidence type="ECO:0000256" key="3">
    <source>
        <dbReference type="ARBA" id="ARBA00022679"/>
    </source>
</evidence>
<evidence type="ECO:0000256" key="2">
    <source>
        <dbReference type="ARBA" id="ARBA00007282"/>
    </source>
</evidence>